<proteinExistence type="predicted"/>
<sequence>MSLFRKGGHCGGNNGDHNFGAHRSTLRNNNTHGTSTGVPSSINHTSASKSSTNIIIILSSVLGALALLVSLGLVLIWLRRGEERCMDLAESYPDERGPTVNQAAKDPEESIYSLTLPQPIPNPVRSSKEFDIDHHQEGIAGMRAELRQQQNAETEQSMKFEEESVDRPPSYVSR</sequence>
<feature type="transmembrane region" description="Helical" evidence="2">
    <location>
        <begin position="54"/>
        <end position="78"/>
    </location>
</feature>
<evidence type="ECO:0000256" key="2">
    <source>
        <dbReference type="SAM" id="Phobius"/>
    </source>
</evidence>
<feature type="region of interest" description="Disordered" evidence="1">
    <location>
        <begin position="14"/>
        <end position="45"/>
    </location>
</feature>
<accession>A0ABR1IY34</accession>
<gene>
    <name evidence="3" type="ORF">VKT23_016894</name>
</gene>
<keyword evidence="2" id="KW-0472">Membrane</keyword>
<feature type="compositionally biased region" description="Polar residues" evidence="1">
    <location>
        <begin position="26"/>
        <end position="45"/>
    </location>
</feature>
<name>A0ABR1IY34_9AGAR</name>
<keyword evidence="4" id="KW-1185">Reference proteome</keyword>
<dbReference type="EMBL" id="JBANRG010000066">
    <property type="protein sequence ID" value="KAK7440816.1"/>
    <property type="molecule type" value="Genomic_DNA"/>
</dbReference>
<keyword evidence="2" id="KW-0812">Transmembrane</keyword>
<comment type="caution">
    <text evidence="3">The sequence shown here is derived from an EMBL/GenBank/DDBJ whole genome shotgun (WGS) entry which is preliminary data.</text>
</comment>
<organism evidence="3 4">
    <name type="scientific">Marasmiellus scandens</name>
    <dbReference type="NCBI Taxonomy" id="2682957"/>
    <lineage>
        <taxon>Eukaryota</taxon>
        <taxon>Fungi</taxon>
        <taxon>Dikarya</taxon>
        <taxon>Basidiomycota</taxon>
        <taxon>Agaricomycotina</taxon>
        <taxon>Agaricomycetes</taxon>
        <taxon>Agaricomycetidae</taxon>
        <taxon>Agaricales</taxon>
        <taxon>Marasmiineae</taxon>
        <taxon>Omphalotaceae</taxon>
        <taxon>Marasmiellus</taxon>
    </lineage>
</organism>
<dbReference type="Proteomes" id="UP001498398">
    <property type="component" value="Unassembled WGS sequence"/>
</dbReference>
<feature type="region of interest" description="Disordered" evidence="1">
    <location>
        <begin position="146"/>
        <end position="174"/>
    </location>
</feature>
<feature type="compositionally biased region" description="Basic and acidic residues" evidence="1">
    <location>
        <begin position="156"/>
        <end position="166"/>
    </location>
</feature>
<evidence type="ECO:0000313" key="3">
    <source>
        <dbReference type="EMBL" id="KAK7440816.1"/>
    </source>
</evidence>
<protein>
    <submittedName>
        <fullName evidence="3">Uncharacterized protein</fullName>
    </submittedName>
</protein>
<evidence type="ECO:0000313" key="4">
    <source>
        <dbReference type="Proteomes" id="UP001498398"/>
    </source>
</evidence>
<reference evidence="3 4" key="1">
    <citation type="submission" date="2024-01" db="EMBL/GenBank/DDBJ databases">
        <title>A draft genome for the cacao thread blight pathogen Marasmiellus scandens.</title>
        <authorList>
            <person name="Baruah I.K."/>
            <person name="Leung J."/>
            <person name="Bukari Y."/>
            <person name="Amoako-Attah I."/>
            <person name="Meinhardt L.W."/>
            <person name="Bailey B.A."/>
            <person name="Cohen S.P."/>
        </authorList>
    </citation>
    <scope>NUCLEOTIDE SEQUENCE [LARGE SCALE GENOMIC DNA]</scope>
    <source>
        <strain evidence="3 4">GH-19</strain>
    </source>
</reference>
<keyword evidence="2" id="KW-1133">Transmembrane helix</keyword>
<evidence type="ECO:0000256" key="1">
    <source>
        <dbReference type="SAM" id="MobiDB-lite"/>
    </source>
</evidence>